<name>A0ABV6KUU2_9BACI</name>
<accession>A0ABV6KUU2</accession>
<gene>
    <name evidence="1" type="ORF">ACFFHF_16365</name>
</gene>
<evidence type="ECO:0000313" key="1">
    <source>
        <dbReference type="EMBL" id="MFC0476777.1"/>
    </source>
</evidence>
<sequence>MKIQPRKGVNTKKIKVKLYLAGNQFAATAKDDYFFVDKCYADTPELAKEIALEKLFNLYNMEIRSII</sequence>
<keyword evidence="2" id="KW-1185">Reference proteome</keyword>
<protein>
    <submittedName>
        <fullName evidence="1">Uncharacterized protein</fullName>
    </submittedName>
</protein>
<dbReference type="Proteomes" id="UP001589738">
    <property type="component" value="Unassembled WGS sequence"/>
</dbReference>
<evidence type="ECO:0000313" key="2">
    <source>
        <dbReference type="Proteomes" id="UP001589738"/>
    </source>
</evidence>
<dbReference type="RefSeq" id="WP_160549690.1">
    <property type="nucleotide sequence ID" value="NZ_JBHLUU010000111.1"/>
</dbReference>
<reference evidence="1 2" key="1">
    <citation type="submission" date="2024-09" db="EMBL/GenBank/DDBJ databases">
        <authorList>
            <person name="Sun Q."/>
            <person name="Mori K."/>
        </authorList>
    </citation>
    <scope>NUCLEOTIDE SEQUENCE [LARGE SCALE GENOMIC DNA]</scope>
    <source>
        <strain evidence="1 2">CGMCC 1.9126</strain>
    </source>
</reference>
<dbReference type="EMBL" id="JBHLUU010000111">
    <property type="protein sequence ID" value="MFC0476777.1"/>
    <property type="molecule type" value="Genomic_DNA"/>
</dbReference>
<proteinExistence type="predicted"/>
<comment type="caution">
    <text evidence="1">The sequence shown here is derived from an EMBL/GenBank/DDBJ whole genome shotgun (WGS) entry which is preliminary data.</text>
</comment>
<organism evidence="1 2">
    <name type="scientific">Robertmurraya beringensis</name>
    <dbReference type="NCBI Taxonomy" id="641660"/>
    <lineage>
        <taxon>Bacteria</taxon>
        <taxon>Bacillati</taxon>
        <taxon>Bacillota</taxon>
        <taxon>Bacilli</taxon>
        <taxon>Bacillales</taxon>
        <taxon>Bacillaceae</taxon>
        <taxon>Robertmurraya</taxon>
    </lineage>
</organism>